<keyword evidence="2" id="KW-1185">Reference proteome</keyword>
<accession>A0ABW2Q645</accession>
<dbReference type="Gene3D" id="2.70.98.10">
    <property type="match status" value="1"/>
</dbReference>
<dbReference type="EMBL" id="JBHTCO010000045">
    <property type="protein sequence ID" value="MFC7395535.1"/>
    <property type="molecule type" value="Genomic_DNA"/>
</dbReference>
<organism evidence="1 2">
    <name type="scientific">Scopulibacillus cellulosilyticus</name>
    <dbReference type="NCBI Taxonomy" id="2665665"/>
    <lineage>
        <taxon>Bacteria</taxon>
        <taxon>Bacillati</taxon>
        <taxon>Bacillota</taxon>
        <taxon>Bacilli</taxon>
        <taxon>Bacillales</taxon>
        <taxon>Sporolactobacillaceae</taxon>
        <taxon>Scopulibacillus</taxon>
    </lineage>
</organism>
<dbReference type="InterPro" id="IPR014718">
    <property type="entry name" value="GH-type_carb-bd"/>
</dbReference>
<comment type="caution">
    <text evidence="1">The sequence shown here is derived from an EMBL/GenBank/DDBJ whole genome shotgun (WGS) entry which is preliminary data.</text>
</comment>
<sequence length="335" mass="38724">MAIEENKQGNGINPITFNGRRAYELNFSPYQAVVIPEFGGNLVAFRHVEKGYRFIREPEDMEDFKQNPCLYGIPVLFPPNRYEDGTFKFQGHVYKFPINEKSKNNHLHGFFYDRPWDVSGQGQTENGCYLELTQKIDEQTEVYRYFPHQFRFILRYTLSSQGLSQNVTINNEGPNAMPLMLGFHTSINAPFARTSKPEDYTLHLSIQDRIELNDRSLPTGQKLPLDEYEKKLANEGASPYFKPLDHHYAAAGNEENRMILTDNNEKVSLVYHTGEQYHFWMLYNKDAKSGFFCPEPQTSMVNSPNIPWPTDETGLIELKAGETWSAESRLYMTKG</sequence>
<dbReference type="PANTHER" id="PTHR10091">
    <property type="entry name" value="ALDOSE-1-EPIMERASE"/>
    <property type="match status" value="1"/>
</dbReference>
<evidence type="ECO:0000313" key="2">
    <source>
        <dbReference type="Proteomes" id="UP001596505"/>
    </source>
</evidence>
<dbReference type="Proteomes" id="UP001596505">
    <property type="component" value="Unassembled WGS sequence"/>
</dbReference>
<gene>
    <name evidence="1" type="ORF">ACFQRG_21740</name>
</gene>
<dbReference type="SUPFAM" id="SSF74650">
    <property type="entry name" value="Galactose mutarotase-like"/>
    <property type="match status" value="1"/>
</dbReference>
<dbReference type="InterPro" id="IPR011013">
    <property type="entry name" value="Gal_mutarotase_sf_dom"/>
</dbReference>
<dbReference type="InterPro" id="IPR008183">
    <property type="entry name" value="Aldose_1/G6P_1-epimerase"/>
</dbReference>
<dbReference type="Pfam" id="PF01263">
    <property type="entry name" value="Aldose_epim"/>
    <property type="match status" value="1"/>
</dbReference>
<name>A0ABW2Q645_9BACL</name>
<evidence type="ECO:0000313" key="1">
    <source>
        <dbReference type="EMBL" id="MFC7395535.1"/>
    </source>
</evidence>
<protein>
    <submittedName>
        <fullName evidence="1">Aldose 1-epimerase</fullName>
    </submittedName>
</protein>
<proteinExistence type="predicted"/>
<dbReference type="CDD" id="cd01081">
    <property type="entry name" value="Aldose_epim"/>
    <property type="match status" value="1"/>
</dbReference>
<dbReference type="RefSeq" id="WP_380970299.1">
    <property type="nucleotide sequence ID" value="NZ_JBHTCO010000045.1"/>
</dbReference>
<dbReference type="PANTHER" id="PTHR10091:SF0">
    <property type="entry name" value="GALACTOSE MUTAROTASE"/>
    <property type="match status" value="1"/>
</dbReference>
<reference evidence="2" key="1">
    <citation type="journal article" date="2019" name="Int. J. Syst. Evol. Microbiol.">
        <title>The Global Catalogue of Microorganisms (GCM) 10K type strain sequencing project: providing services to taxonomists for standard genome sequencing and annotation.</title>
        <authorList>
            <consortium name="The Broad Institute Genomics Platform"/>
            <consortium name="The Broad Institute Genome Sequencing Center for Infectious Disease"/>
            <person name="Wu L."/>
            <person name="Ma J."/>
        </authorList>
    </citation>
    <scope>NUCLEOTIDE SEQUENCE [LARGE SCALE GENOMIC DNA]</scope>
    <source>
        <strain evidence="2">CGMCC 1.16305</strain>
    </source>
</reference>